<dbReference type="InterPro" id="IPR011989">
    <property type="entry name" value="ARM-like"/>
</dbReference>
<evidence type="ECO:0000313" key="5">
    <source>
        <dbReference type="Proteomes" id="UP000677054"/>
    </source>
</evidence>
<dbReference type="Pfam" id="PF06367">
    <property type="entry name" value="Drf_FH3"/>
    <property type="match status" value="1"/>
</dbReference>
<dbReference type="AlphaFoldDB" id="A0A7R9A7I6"/>
<dbReference type="GO" id="GO:0008360">
    <property type="term" value="P:regulation of cell shape"/>
    <property type="evidence" value="ECO:0007669"/>
    <property type="project" value="TreeGrafter"/>
</dbReference>
<gene>
    <name evidence="4" type="ORF">DSTB1V02_LOCUS7711</name>
</gene>
<protein>
    <recommendedName>
        <fullName evidence="3">GBD/FH3 domain-containing protein</fullName>
    </recommendedName>
</protein>
<feature type="region of interest" description="Disordered" evidence="2">
    <location>
        <begin position="663"/>
        <end position="709"/>
    </location>
</feature>
<feature type="compositionally biased region" description="Low complexity" evidence="2">
    <location>
        <begin position="663"/>
        <end position="673"/>
    </location>
</feature>
<dbReference type="PANTHER" id="PTHR45857:SF9">
    <property type="entry name" value="MULTIPLE WING HAIRS, ISOFORM C"/>
    <property type="match status" value="1"/>
</dbReference>
<reference evidence="4" key="1">
    <citation type="submission" date="2020-11" db="EMBL/GenBank/DDBJ databases">
        <authorList>
            <person name="Tran Van P."/>
        </authorList>
    </citation>
    <scope>NUCLEOTIDE SEQUENCE</scope>
</reference>
<dbReference type="InterPro" id="IPR014768">
    <property type="entry name" value="GBD/FH3_dom"/>
</dbReference>
<dbReference type="PROSITE" id="PS51232">
    <property type="entry name" value="GBD_FH3"/>
    <property type="match status" value="1"/>
</dbReference>
<dbReference type="GO" id="GO:0030866">
    <property type="term" value="P:cortical actin cytoskeleton organization"/>
    <property type="evidence" value="ECO:0007669"/>
    <property type="project" value="TreeGrafter"/>
</dbReference>
<dbReference type="GO" id="GO:0051015">
    <property type="term" value="F:actin filament binding"/>
    <property type="evidence" value="ECO:0007669"/>
    <property type="project" value="TreeGrafter"/>
</dbReference>
<keyword evidence="5" id="KW-1185">Reference proteome</keyword>
<dbReference type="EMBL" id="LR901140">
    <property type="protein sequence ID" value="CAD7247886.1"/>
    <property type="molecule type" value="Genomic_DNA"/>
</dbReference>
<keyword evidence="1" id="KW-0175">Coiled coil</keyword>
<name>A0A7R9A7I6_9CRUS</name>
<feature type="region of interest" description="Disordered" evidence="2">
    <location>
        <begin position="385"/>
        <end position="424"/>
    </location>
</feature>
<proteinExistence type="predicted"/>
<dbReference type="Proteomes" id="UP000677054">
    <property type="component" value="Unassembled WGS sequence"/>
</dbReference>
<dbReference type="EMBL" id="CAJPEV010001623">
    <property type="protein sequence ID" value="CAG0893566.1"/>
    <property type="molecule type" value="Genomic_DNA"/>
</dbReference>
<evidence type="ECO:0000256" key="2">
    <source>
        <dbReference type="SAM" id="MobiDB-lite"/>
    </source>
</evidence>
<evidence type="ECO:0000256" key="1">
    <source>
        <dbReference type="SAM" id="Coils"/>
    </source>
</evidence>
<organism evidence="4">
    <name type="scientific">Darwinula stevensoni</name>
    <dbReference type="NCBI Taxonomy" id="69355"/>
    <lineage>
        <taxon>Eukaryota</taxon>
        <taxon>Metazoa</taxon>
        <taxon>Ecdysozoa</taxon>
        <taxon>Arthropoda</taxon>
        <taxon>Crustacea</taxon>
        <taxon>Oligostraca</taxon>
        <taxon>Ostracoda</taxon>
        <taxon>Podocopa</taxon>
        <taxon>Podocopida</taxon>
        <taxon>Darwinulocopina</taxon>
        <taxon>Darwinuloidea</taxon>
        <taxon>Darwinulidae</taxon>
        <taxon>Darwinula</taxon>
    </lineage>
</organism>
<dbReference type="OrthoDB" id="6382387at2759"/>
<dbReference type="InterPro" id="IPR010472">
    <property type="entry name" value="FH3_dom"/>
</dbReference>
<feature type="region of interest" description="Disordered" evidence="2">
    <location>
        <begin position="454"/>
        <end position="484"/>
    </location>
</feature>
<feature type="compositionally biased region" description="Low complexity" evidence="2">
    <location>
        <begin position="395"/>
        <end position="415"/>
    </location>
</feature>
<accession>A0A7R9A7I6</accession>
<dbReference type="GO" id="GO:0005829">
    <property type="term" value="C:cytosol"/>
    <property type="evidence" value="ECO:0007669"/>
    <property type="project" value="TreeGrafter"/>
</dbReference>
<dbReference type="GO" id="GO:0016477">
    <property type="term" value="P:cell migration"/>
    <property type="evidence" value="ECO:0007669"/>
    <property type="project" value="TreeGrafter"/>
</dbReference>
<dbReference type="PANTHER" id="PTHR45857">
    <property type="entry name" value="FORMIN-LIKE PROTEIN"/>
    <property type="match status" value="1"/>
</dbReference>
<dbReference type="Gene3D" id="1.25.10.10">
    <property type="entry name" value="Leucine-rich Repeat Variant"/>
    <property type="match status" value="1"/>
</dbReference>
<dbReference type="InterPro" id="IPR043592">
    <property type="entry name" value="FMNL_animal"/>
</dbReference>
<dbReference type="SUPFAM" id="SSF48371">
    <property type="entry name" value="ARM repeat"/>
    <property type="match status" value="1"/>
</dbReference>
<evidence type="ECO:0000313" key="4">
    <source>
        <dbReference type="EMBL" id="CAD7247886.1"/>
    </source>
</evidence>
<feature type="domain" description="GBD/FH3" evidence="3">
    <location>
        <begin position="10"/>
        <end position="413"/>
    </location>
</feature>
<dbReference type="SMART" id="SM01139">
    <property type="entry name" value="Drf_FH3"/>
    <property type="match status" value="1"/>
</dbReference>
<dbReference type="InterPro" id="IPR016024">
    <property type="entry name" value="ARM-type_fold"/>
</dbReference>
<sequence length="832" mass="94073">MYIIMNRLQEQRPPSYTAEDYSLALRQFASISFTNYYLKRKDAVSQNALTGGERALKDKDRLMRRLAKERRTGSDTNLATGQELLTLNNFYNISELLKKLKTDLKFSYIEFVEEFVSANLDGVSLLLDVLKGIQLSQTDCRLDCRLGSRQQHLCLVRTLADEHETLMSLRYCLRASESGHRLASYTNGLYTLAVCLMSNVNKSRILASELLCAACWASSEGHAQVLEAISTLRLRFGEPIRFKFLIGMLNSFSSPTFQVACLRLLNAIVETTLTSKERAYLQAEMEEAGFEPAIIRKLLAPDHPEYESMKEELERWEQNYIDVGEILMKLEKLSQENSHLKERVYRVEELKQVAEKERNDLIKLEETLKRKCTDLEEKLVHVGRDKDRDRKLSNGSADSGEGSSRSSLGETRSPSGHSADSIYVEKDNLTEEVLTLRNDTILMDGFGTVIRSKTKESTNTSSSAATVLERSTNATRKKEEEDAPIVAKHIPKPPAKPRRNQKEILKIQNGEIKVQRAVKGRDFPIYEAGIYVNSVDFPVETSDTESAMSPTDQGCSSLRTTIETESTKSFGFVRPGMILKRSETFADPRHSGSHLDLRRPDQTQILPENYIRRSESFANGLQGPSAAPNGKGQGYWARIFSLSGDVEYDASYLVYDPLLHDQAQPGTQAGQQQKVRRGRSVSSSRSGRRESSVPRRQSQRRSGKETLDTPEDWTIKWRYPKIPVDQNTFVVKDKSKKVKGRGGFMQSYDGNFDCYSKANGVENGMSQVNAKLAAAHMPPAFMRRKLVQGDVDDIYRSFDIPTPDYSTMSNSWARNPHPNPKQRVFDLPAGLY</sequence>
<feature type="compositionally biased region" description="Low complexity" evidence="2">
    <location>
        <begin position="457"/>
        <end position="466"/>
    </location>
</feature>
<feature type="coiled-coil region" evidence="1">
    <location>
        <begin position="323"/>
        <end position="378"/>
    </location>
</feature>
<evidence type="ECO:0000259" key="3">
    <source>
        <dbReference type="PROSITE" id="PS51232"/>
    </source>
</evidence>